<keyword evidence="3 5" id="KW-0687">Ribonucleoprotein</keyword>
<evidence type="ECO:0000313" key="7">
    <source>
        <dbReference type="EMBL" id="RBP36112.1"/>
    </source>
</evidence>
<dbReference type="InterPro" id="IPR038380">
    <property type="entry name" value="Ribosomal_bS21_sf"/>
</dbReference>
<comment type="similarity">
    <text evidence="1 5 6">Belongs to the bacterial ribosomal protein bS21 family.</text>
</comment>
<evidence type="ECO:0000313" key="8">
    <source>
        <dbReference type="Proteomes" id="UP000253426"/>
    </source>
</evidence>
<evidence type="ECO:0000256" key="3">
    <source>
        <dbReference type="ARBA" id="ARBA00023274"/>
    </source>
</evidence>
<dbReference type="PRINTS" id="PR00976">
    <property type="entry name" value="RIBOSOMALS21"/>
</dbReference>
<comment type="caution">
    <text evidence="7">The sequence shown here is derived from an EMBL/GenBank/DDBJ whole genome shotgun (WGS) entry which is preliminary data.</text>
</comment>
<dbReference type="Gene3D" id="1.20.5.1150">
    <property type="entry name" value="Ribosomal protein S8"/>
    <property type="match status" value="1"/>
</dbReference>
<dbReference type="NCBIfam" id="TIGR00030">
    <property type="entry name" value="S21p"/>
    <property type="match status" value="1"/>
</dbReference>
<reference evidence="7 8" key="1">
    <citation type="submission" date="2018-06" db="EMBL/GenBank/DDBJ databases">
        <title>Genomic Encyclopedia of Type Strains, Phase IV (KMG-IV): sequencing the most valuable type-strain genomes for metagenomic binning, comparative biology and taxonomic classification.</title>
        <authorList>
            <person name="Goeker M."/>
        </authorList>
    </citation>
    <scope>NUCLEOTIDE SEQUENCE [LARGE SCALE GENOMIC DNA]</scope>
    <source>
        <strain evidence="7 8">DSM 25532</strain>
    </source>
</reference>
<sequence>MPEVQVKKGEPVDRALKRLKTKLESEGILDEVRRLRAFETPKEKLRRKARAAAKRGKIRFRFTMNRPAAGEKAVAAEAPAPAAQA</sequence>
<dbReference type="HAMAP" id="MF_00358">
    <property type="entry name" value="Ribosomal_bS21"/>
    <property type="match status" value="1"/>
</dbReference>
<dbReference type="GO" id="GO:0006412">
    <property type="term" value="P:translation"/>
    <property type="evidence" value="ECO:0007669"/>
    <property type="project" value="UniProtKB-UniRule"/>
</dbReference>
<gene>
    <name evidence="5" type="primary">rpsU</name>
    <name evidence="7" type="ORF">DES53_11862</name>
</gene>
<keyword evidence="8" id="KW-1185">Reference proteome</keyword>
<dbReference type="AlphaFoldDB" id="A0A366H2I5"/>
<evidence type="ECO:0000256" key="5">
    <source>
        <dbReference type="HAMAP-Rule" id="MF_00358"/>
    </source>
</evidence>
<evidence type="ECO:0000256" key="1">
    <source>
        <dbReference type="ARBA" id="ARBA00006640"/>
    </source>
</evidence>
<dbReference type="EMBL" id="QNRR01000018">
    <property type="protein sequence ID" value="RBP36112.1"/>
    <property type="molecule type" value="Genomic_DNA"/>
</dbReference>
<dbReference type="GO" id="GO:0005840">
    <property type="term" value="C:ribosome"/>
    <property type="evidence" value="ECO:0007669"/>
    <property type="project" value="UniProtKB-KW"/>
</dbReference>
<organism evidence="7 8">
    <name type="scientific">Roseimicrobium gellanilyticum</name>
    <dbReference type="NCBI Taxonomy" id="748857"/>
    <lineage>
        <taxon>Bacteria</taxon>
        <taxon>Pseudomonadati</taxon>
        <taxon>Verrucomicrobiota</taxon>
        <taxon>Verrucomicrobiia</taxon>
        <taxon>Verrucomicrobiales</taxon>
        <taxon>Verrucomicrobiaceae</taxon>
        <taxon>Roseimicrobium</taxon>
    </lineage>
</organism>
<accession>A0A366H2I5</accession>
<dbReference type="Pfam" id="PF01165">
    <property type="entry name" value="Ribosomal_S21"/>
    <property type="match status" value="1"/>
</dbReference>
<dbReference type="RefSeq" id="WP_113962058.1">
    <property type="nucleotide sequence ID" value="NZ_QNRR01000018.1"/>
</dbReference>
<proteinExistence type="inferred from homology"/>
<dbReference type="GO" id="GO:1990904">
    <property type="term" value="C:ribonucleoprotein complex"/>
    <property type="evidence" value="ECO:0007669"/>
    <property type="project" value="UniProtKB-KW"/>
</dbReference>
<dbReference type="PANTHER" id="PTHR21109:SF0">
    <property type="entry name" value="SMALL RIBOSOMAL SUBUNIT PROTEIN BS21M"/>
    <property type="match status" value="1"/>
</dbReference>
<dbReference type="OrthoDB" id="9799244at2"/>
<evidence type="ECO:0000256" key="6">
    <source>
        <dbReference type="RuleBase" id="RU000667"/>
    </source>
</evidence>
<dbReference type="PANTHER" id="PTHR21109">
    <property type="entry name" value="MITOCHONDRIAL 28S RIBOSOMAL PROTEIN S21"/>
    <property type="match status" value="1"/>
</dbReference>
<name>A0A366H2I5_9BACT</name>
<dbReference type="Proteomes" id="UP000253426">
    <property type="component" value="Unassembled WGS sequence"/>
</dbReference>
<protein>
    <recommendedName>
        <fullName evidence="4 5">Small ribosomal subunit protein bS21</fullName>
    </recommendedName>
</protein>
<dbReference type="InterPro" id="IPR001911">
    <property type="entry name" value="Ribosomal_bS21"/>
</dbReference>
<dbReference type="GO" id="GO:0003735">
    <property type="term" value="F:structural constituent of ribosome"/>
    <property type="evidence" value="ECO:0007669"/>
    <property type="project" value="InterPro"/>
</dbReference>
<keyword evidence="2 5" id="KW-0689">Ribosomal protein</keyword>
<evidence type="ECO:0000256" key="2">
    <source>
        <dbReference type="ARBA" id="ARBA00022980"/>
    </source>
</evidence>
<evidence type="ECO:0000256" key="4">
    <source>
        <dbReference type="ARBA" id="ARBA00035135"/>
    </source>
</evidence>